<dbReference type="InParanoid" id="A7F7G8"/>
<protein>
    <submittedName>
        <fullName evidence="1">Uncharacterized protein</fullName>
    </submittedName>
</protein>
<dbReference type="KEGG" id="ssl:SS1G_13548"/>
<name>A7F7G8_SCLS1</name>
<dbReference type="HOGENOM" id="CLU_966958_0_0_1"/>
<dbReference type="EMBL" id="CH476645">
    <property type="protein sequence ID" value="EDN98689.1"/>
    <property type="molecule type" value="Genomic_DNA"/>
</dbReference>
<keyword evidence="2" id="KW-1185">Reference proteome</keyword>
<dbReference type="RefSeq" id="XP_001585664.1">
    <property type="nucleotide sequence ID" value="XM_001585614.1"/>
</dbReference>
<evidence type="ECO:0000313" key="1">
    <source>
        <dbReference type="EMBL" id="EDN98689.1"/>
    </source>
</evidence>
<dbReference type="AlphaFoldDB" id="A7F7G8"/>
<dbReference type="Proteomes" id="UP000001312">
    <property type="component" value="Unassembled WGS sequence"/>
</dbReference>
<sequence length="288" mass="32520">MAFLFRVGMQGIKLRNPDACRELGIWQITMGFRTPLGNKPQIQVRATSPNMKNLKIGFVRLLTSTFFNKETTKVKEWSTPFSDVPFLQNTATSSVPTIYLRLYPCKITILRLSHKVLTGWFVILLSGIPLLLSRSQDFTFPIPTRIPYSSIILQADEKTTGNTNGSATFIISPFMILGGFRPVIRYPYCAEYMRLHGSISIMPMSIPHLTLVVPAFSSPRIYLVALKYRVEHLSGDPVTLLGSLFLDYCLRSLVCPMQNGLFTILEGDLDNNPMQISMNIKLPHFSSY</sequence>
<dbReference type="GeneID" id="5481604"/>
<accession>A7F7G8</accession>
<gene>
    <name evidence="1" type="ORF">SS1G_13548</name>
</gene>
<organism evidence="1 2">
    <name type="scientific">Sclerotinia sclerotiorum (strain ATCC 18683 / 1980 / Ss-1)</name>
    <name type="common">White mold</name>
    <name type="synonym">Whetzelinia sclerotiorum</name>
    <dbReference type="NCBI Taxonomy" id="665079"/>
    <lineage>
        <taxon>Eukaryota</taxon>
        <taxon>Fungi</taxon>
        <taxon>Dikarya</taxon>
        <taxon>Ascomycota</taxon>
        <taxon>Pezizomycotina</taxon>
        <taxon>Leotiomycetes</taxon>
        <taxon>Helotiales</taxon>
        <taxon>Sclerotiniaceae</taxon>
        <taxon>Sclerotinia</taxon>
    </lineage>
</organism>
<evidence type="ECO:0000313" key="2">
    <source>
        <dbReference type="Proteomes" id="UP000001312"/>
    </source>
</evidence>
<reference evidence="2" key="1">
    <citation type="journal article" date="2011" name="PLoS Genet.">
        <title>Genomic analysis of the necrotrophic fungal pathogens Sclerotinia sclerotiorum and Botrytis cinerea.</title>
        <authorList>
            <person name="Amselem J."/>
            <person name="Cuomo C.A."/>
            <person name="van Kan J.A."/>
            <person name="Viaud M."/>
            <person name="Benito E.P."/>
            <person name="Couloux A."/>
            <person name="Coutinho P.M."/>
            <person name="de Vries R.P."/>
            <person name="Dyer P.S."/>
            <person name="Fillinger S."/>
            <person name="Fournier E."/>
            <person name="Gout L."/>
            <person name="Hahn M."/>
            <person name="Kohn L."/>
            <person name="Lapalu N."/>
            <person name="Plummer K.M."/>
            <person name="Pradier J.M."/>
            <person name="Quevillon E."/>
            <person name="Sharon A."/>
            <person name="Simon A."/>
            <person name="ten Have A."/>
            <person name="Tudzynski B."/>
            <person name="Tudzynski P."/>
            <person name="Wincker P."/>
            <person name="Andrew M."/>
            <person name="Anthouard V."/>
            <person name="Beever R.E."/>
            <person name="Beffa R."/>
            <person name="Benoit I."/>
            <person name="Bouzid O."/>
            <person name="Brault B."/>
            <person name="Chen Z."/>
            <person name="Choquer M."/>
            <person name="Collemare J."/>
            <person name="Cotton P."/>
            <person name="Danchin E.G."/>
            <person name="Da Silva C."/>
            <person name="Gautier A."/>
            <person name="Giraud C."/>
            <person name="Giraud T."/>
            <person name="Gonzalez C."/>
            <person name="Grossetete S."/>
            <person name="Guldener U."/>
            <person name="Henrissat B."/>
            <person name="Howlett B.J."/>
            <person name="Kodira C."/>
            <person name="Kretschmer M."/>
            <person name="Lappartient A."/>
            <person name="Leroch M."/>
            <person name="Levis C."/>
            <person name="Mauceli E."/>
            <person name="Neuveglise C."/>
            <person name="Oeser B."/>
            <person name="Pearson M."/>
            <person name="Poulain J."/>
            <person name="Poussereau N."/>
            <person name="Quesneville H."/>
            <person name="Rascle C."/>
            <person name="Schumacher J."/>
            <person name="Segurens B."/>
            <person name="Sexton A."/>
            <person name="Silva E."/>
            <person name="Sirven C."/>
            <person name="Soanes D.M."/>
            <person name="Talbot N.J."/>
            <person name="Templeton M."/>
            <person name="Yandava C."/>
            <person name="Yarden O."/>
            <person name="Zeng Q."/>
            <person name="Rollins J.A."/>
            <person name="Lebrun M.H."/>
            <person name="Dickman M."/>
        </authorList>
    </citation>
    <scope>NUCLEOTIDE SEQUENCE [LARGE SCALE GENOMIC DNA]</scope>
    <source>
        <strain evidence="2">ATCC 18683 / 1980 / Ss-1</strain>
    </source>
</reference>
<proteinExistence type="predicted"/>